<feature type="compositionally biased region" description="Polar residues" evidence="5">
    <location>
        <begin position="1515"/>
        <end position="1541"/>
    </location>
</feature>
<dbReference type="InterPro" id="IPR011011">
    <property type="entry name" value="Znf_FYVE_PHD"/>
</dbReference>
<dbReference type="Gene3D" id="3.30.40.10">
    <property type="entry name" value="Zinc/RING finger domain, C3HC4 (zinc finger)"/>
    <property type="match status" value="1"/>
</dbReference>
<dbReference type="SUPFAM" id="SSF57903">
    <property type="entry name" value="FYVE/PHD zinc finger"/>
    <property type="match status" value="1"/>
</dbReference>
<dbReference type="SMART" id="SM00249">
    <property type="entry name" value="PHD"/>
    <property type="match status" value="1"/>
</dbReference>
<evidence type="ECO:0000256" key="5">
    <source>
        <dbReference type="SAM" id="MobiDB-lite"/>
    </source>
</evidence>
<dbReference type="Gene3D" id="1.20.1270.60">
    <property type="entry name" value="Arfaptin homology (AH) domain/BAR domain"/>
    <property type="match status" value="1"/>
</dbReference>
<feature type="compositionally biased region" description="Polar residues" evidence="5">
    <location>
        <begin position="711"/>
        <end position="730"/>
    </location>
</feature>
<keyword evidence="4" id="KW-0156">Chromatin regulator</keyword>
<feature type="region of interest" description="Disordered" evidence="5">
    <location>
        <begin position="1417"/>
        <end position="1470"/>
    </location>
</feature>
<dbReference type="Proteomes" id="UP001210925">
    <property type="component" value="Unassembled WGS sequence"/>
</dbReference>
<dbReference type="GO" id="GO:0008270">
    <property type="term" value="F:zinc ion binding"/>
    <property type="evidence" value="ECO:0007669"/>
    <property type="project" value="UniProtKB-KW"/>
</dbReference>
<feature type="compositionally biased region" description="Polar residues" evidence="5">
    <location>
        <begin position="832"/>
        <end position="841"/>
    </location>
</feature>
<name>A0AAD5UE86_9FUNG</name>
<feature type="compositionally biased region" description="Basic and acidic residues" evidence="5">
    <location>
        <begin position="842"/>
        <end position="897"/>
    </location>
</feature>
<dbReference type="Gene3D" id="2.170.270.10">
    <property type="entry name" value="SET domain"/>
    <property type="match status" value="1"/>
</dbReference>
<evidence type="ECO:0000256" key="4">
    <source>
        <dbReference type="ARBA" id="ARBA00022853"/>
    </source>
</evidence>
<keyword evidence="3" id="KW-0862">Zinc</keyword>
<dbReference type="InterPro" id="IPR019786">
    <property type="entry name" value="Zinc_finger_PHD-type_CS"/>
</dbReference>
<dbReference type="InterPro" id="IPR001965">
    <property type="entry name" value="Znf_PHD"/>
</dbReference>
<feature type="region of interest" description="Disordered" evidence="5">
    <location>
        <begin position="1495"/>
        <end position="1572"/>
    </location>
</feature>
<proteinExistence type="predicted"/>
<evidence type="ECO:0000259" key="6">
    <source>
        <dbReference type="SMART" id="SM00249"/>
    </source>
</evidence>
<dbReference type="InterPro" id="IPR046341">
    <property type="entry name" value="SET_dom_sf"/>
</dbReference>
<organism evidence="7 8">
    <name type="scientific">Boothiomyces macroporosus</name>
    <dbReference type="NCBI Taxonomy" id="261099"/>
    <lineage>
        <taxon>Eukaryota</taxon>
        <taxon>Fungi</taxon>
        <taxon>Fungi incertae sedis</taxon>
        <taxon>Chytridiomycota</taxon>
        <taxon>Chytridiomycota incertae sedis</taxon>
        <taxon>Chytridiomycetes</taxon>
        <taxon>Rhizophydiales</taxon>
        <taxon>Terramycetaceae</taxon>
        <taxon>Boothiomyces</taxon>
    </lineage>
</organism>
<dbReference type="GO" id="GO:0070210">
    <property type="term" value="C:Rpd3L-Expanded complex"/>
    <property type="evidence" value="ECO:0007669"/>
    <property type="project" value="TreeGrafter"/>
</dbReference>
<keyword evidence="1" id="KW-0479">Metal-binding</keyword>
<dbReference type="InterPro" id="IPR027267">
    <property type="entry name" value="AH/BAR_dom_sf"/>
</dbReference>
<feature type="domain" description="Zinc finger PHD-type" evidence="6">
    <location>
        <begin position="10"/>
        <end position="61"/>
    </location>
</feature>
<feature type="compositionally biased region" description="Basic and acidic residues" evidence="5">
    <location>
        <begin position="629"/>
        <end position="642"/>
    </location>
</feature>
<dbReference type="GO" id="GO:0006355">
    <property type="term" value="P:regulation of DNA-templated transcription"/>
    <property type="evidence" value="ECO:0007669"/>
    <property type="project" value="TreeGrafter"/>
</dbReference>
<dbReference type="PANTHER" id="PTHR46462">
    <property type="entry name" value="UPSET, ISOFORM A"/>
    <property type="match status" value="1"/>
</dbReference>
<feature type="region of interest" description="Disordered" evidence="5">
    <location>
        <begin position="77"/>
        <end position="170"/>
    </location>
</feature>
<feature type="compositionally biased region" description="Basic residues" evidence="5">
    <location>
        <begin position="1562"/>
        <end position="1572"/>
    </location>
</feature>
<feature type="compositionally biased region" description="Polar residues" evidence="5">
    <location>
        <begin position="1419"/>
        <end position="1431"/>
    </location>
</feature>
<protein>
    <submittedName>
        <fullName evidence="7">Myeloid lymphoid or mixed-lineage leukemia 5 (Trithorax, )</fullName>
    </submittedName>
</protein>
<reference evidence="7" key="1">
    <citation type="submission" date="2020-05" db="EMBL/GenBank/DDBJ databases">
        <title>Phylogenomic resolution of chytrid fungi.</title>
        <authorList>
            <person name="Stajich J.E."/>
            <person name="Amses K."/>
            <person name="Simmons R."/>
            <person name="Seto K."/>
            <person name="Myers J."/>
            <person name="Bonds A."/>
            <person name="Quandt C.A."/>
            <person name="Barry K."/>
            <person name="Liu P."/>
            <person name="Grigoriev I."/>
            <person name="Longcore J.E."/>
            <person name="James T.Y."/>
        </authorList>
    </citation>
    <scope>NUCLEOTIDE SEQUENCE</scope>
    <source>
        <strain evidence="7">PLAUS21</strain>
    </source>
</reference>
<evidence type="ECO:0000313" key="7">
    <source>
        <dbReference type="EMBL" id="KAJ3255690.1"/>
    </source>
</evidence>
<feature type="compositionally biased region" description="Basic and acidic residues" evidence="5">
    <location>
        <begin position="773"/>
        <end position="805"/>
    </location>
</feature>
<dbReference type="InterPro" id="IPR013083">
    <property type="entry name" value="Znf_RING/FYVE/PHD"/>
</dbReference>
<evidence type="ECO:0000256" key="2">
    <source>
        <dbReference type="ARBA" id="ARBA00022771"/>
    </source>
</evidence>
<dbReference type="GO" id="GO:0006325">
    <property type="term" value="P:chromatin organization"/>
    <property type="evidence" value="ECO:0007669"/>
    <property type="project" value="UniProtKB-KW"/>
</dbReference>
<dbReference type="Pfam" id="PF20826">
    <property type="entry name" value="PHD_5"/>
    <property type="match status" value="1"/>
</dbReference>
<feature type="compositionally biased region" description="Basic and acidic residues" evidence="5">
    <location>
        <begin position="77"/>
        <end position="101"/>
    </location>
</feature>
<keyword evidence="2" id="KW-0863">Zinc-finger</keyword>
<evidence type="ECO:0000256" key="3">
    <source>
        <dbReference type="ARBA" id="ARBA00022833"/>
    </source>
</evidence>
<dbReference type="PANTHER" id="PTHR46462:SF3">
    <property type="entry name" value="UPSET, ISOFORM A"/>
    <property type="match status" value="1"/>
</dbReference>
<feature type="region of interest" description="Disordered" evidence="5">
    <location>
        <begin position="615"/>
        <end position="739"/>
    </location>
</feature>
<dbReference type="EMBL" id="JADGKB010000062">
    <property type="protein sequence ID" value="KAJ3255690.1"/>
    <property type="molecule type" value="Genomic_DNA"/>
</dbReference>
<feature type="region of interest" description="Disordered" evidence="5">
    <location>
        <begin position="773"/>
        <end position="947"/>
    </location>
</feature>
<evidence type="ECO:0000256" key="1">
    <source>
        <dbReference type="ARBA" id="ARBA00022723"/>
    </source>
</evidence>
<dbReference type="CDD" id="cd15550">
    <property type="entry name" value="PHD_MLL5"/>
    <property type="match status" value="1"/>
</dbReference>
<evidence type="ECO:0000313" key="8">
    <source>
        <dbReference type="Proteomes" id="UP001210925"/>
    </source>
</evidence>
<sequence>MSADEEGEIRCICGFVHDDGFTIQCEKCLVWQHAVCVEITEETGSLILIIVPELYFCEMCEPRTLDKERAIILQGKRMKDSGKGKKVEEKKKRMERFEKPSPRKRKESPEIGLKAIDGRKKKNKDMMQSPPRKKFKDSIGNDIAMEFERQKPRGRPRLHSVPQIQSRQSSPDPFIIRKKDFSKELQTRFSTIYEEEYASNLQIFASCSRCLITPFAKDALESIQTKTDTFPLFQVLDIIPNLSEKPNNPVESLPDAVAMLEDEFSLNFKAIYDSVDQKYCSGAKKMGLFATENMDSGCFVSSIMGVISGKVDLDKKDQVQSLIPICKENRSSPALLAPPFVFCVPGVEQSQESQLWIDSREFGGFDGRFVRSCCGANENDLERCNATLKLVWAIDYSEIGDRKLINSEKLSQSLQNSDFVDPPVAFSDRPRLGIFTTKAIKQGEEIILQPGDGYCHYSCICEEDTTCYVNDTISFAENFKRSKFGDPDIPTSEFYDTLSEFEIKRQRGVQVAAESNNKDLIMWNYLLNQDEIILERFENEIEETPGSESEQGEIATMEEADETKDSNLEISNTEMEELLFGEEPSRTVDSSFEDFEMVEDKSMEKQDIESLIQDDGEAKDTVQEDEAEKVEPKRVSLRDFMKQKSFVMPSTETHPMNEAASEEPSNLESSVAEIEPPSENLTTDVGNENSEVKISNSPEYQPSEVGEIVTPDQNVESTKESNTFEQSSPKPVSDHIHPKSYSTYEKSTMEHREPPRYNSDILEYERYTSYESKGWRDNDRGYRERRESEPMHGLKDDREIDKAPERVPYGRSYRESFPPASDRIPREKVQYRSPTITSQRDSWSERDHRAESMSRDIDPRGMKDEITRIDSNDKRMGFRQHDRREDSWNSFDNRDRYTGPSDRFQNSNERYPPTADRFPPSSNDRFSHNSGERFPPNGPERFQGPNDRFIPPHQYSNRGRGRPYFPKPYYHQNYRAHDNFNDRFGPPREQLDRERMYGPSGEIMHDRERDFEWKKRDPLDFVDTLEKTQLYAVHWGSDEDDDEREFIVGILKQLSMLSTEFFILSRTFLDTIDEHLNHIKDILAMERELHHEIKCRIKMKRELLALTKKNPKVSPVTQDDMIYLEDKTISNYAKVQRKYEILERSVQDKKVELMSIRQTRTPLVIKELLFQYSKLWDTFSTIYESMKGFLNPPNAPKDKKETVKGTFKIGYASPKQLQTREIRMESLKKWLSIKRKSNATGTLNRIPSVYSVKTVFPGENPEANPVFKQVLQLFDDQVTLLAQIESRERDGTKYIREYIDKSISTTNMQKGQQSKQAKQKAMLHLEAARYKVVSVMEENKTFRLGQWKVFAQRKYTELIEYSKTLSQLYSGLESLLAVQSSVPSIPNLTQPEISVADTQEKPVNSIYSKMAIRVEDNSPAESSRSSFQGDTPASVRPRLPSYSVENVDSSFRGGFSRRTSSRNSLKKSNSAYSVPSINVQAHEFTPFAVIEERDGVSNTITEQPESKLEKEDSKNLLSPQRTPSQMSQNGNPNVFASTQKSAAKNAALPPLNKPPPPVPVKLLRKRSNSSKQ</sequence>
<dbReference type="GO" id="GO:0034967">
    <property type="term" value="C:Set3 complex"/>
    <property type="evidence" value="ECO:0007669"/>
    <property type="project" value="TreeGrafter"/>
</dbReference>
<comment type="caution">
    <text evidence="7">The sequence shown here is derived from an EMBL/GenBank/DDBJ whole genome shotgun (WGS) entry which is preliminary data.</text>
</comment>
<feature type="compositionally biased region" description="Polar residues" evidence="5">
    <location>
        <begin position="679"/>
        <end position="700"/>
    </location>
</feature>
<dbReference type="PROSITE" id="PS01359">
    <property type="entry name" value="ZF_PHD_1"/>
    <property type="match status" value="1"/>
</dbReference>
<feature type="compositionally biased region" description="Basic and acidic residues" evidence="5">
    <location>
        <begin position="1504"/>
        <end position="1514"/>
    </location>
</feature>
<accession>A0AAD5UE86</accession>
<feature type="compositionally biased region" description="Low complexity" evidence="5">
    <location>
        <begin position="1449"/>
        <end position="1463"/>
    </location>
</feature>
<gene>
    <name evidence="7" type="primary">MLL5</name>
    <name evidence="7" type="ORF">HK103_006132</name>
</gene>
<keyword evidence="8" id="KW-1185">Reference proteome</keyword>